<dbReference type="EMBL" id="JAFNEN010000437">
    <property type="protein sequence ID" value="KAG8182999.1"/>
    <property type="molecule type" value="Genomic_DNA"/>
</dbReference>
<evidence type="ECO:0000313" key="1">
    <source>
        <dbReference type="EMBL" id="KAG8182999.1"/>
    </source>
</evidence>
<organism evidence="1 2">
    <name type="scientific">Oedothorax gibbosus</name>
    <dbReference type="NCBI Taxonomy" id="931172"/>
    <lineage>
        <taxon>Eukaryota</taxon>
        <taxon>Metazoa</taxon>
        <taxon>Ecdysozoa</taxon>
        <taxon>Arthropoda</taxon>
        <taxon>Chelicerata</taxon>
        <taxon>Arachnida</taxon>
        <taxon>Araneae</taxon>
        <taxon>Araneomorphae</taxon>
        <taxon>Entelegynae</taxon>
        <taxon>Araneoidea</taxon>
        <taxon>Linyphiidae</taxon>
        <taxon>Erigoninae</taxon>
        <taxon>Oedothorax</taxon>
    </lineage>
</organism>
<reference evidence="1 2" key="1">
    <citation type="journal article" date="2022" name="Nat. Ecol. Evol.">
        <title>A masculinizing supergene underlies an exaggerated male reproductive morph in a spider.</title>
        <authorList>
            <person name="Hendrickx F."/>
            <person name="De Corte Z."/>
            <person name="Sonet G."/>
            <person name="Van Belleghem S.M."/>
            <person name="Kostlbacher S."/>
            <person name="Vangestel C."/>
        </authorList>
    </citation>
    <scope>NUCLEOTIDE SEQUENCE [LARGE SCALE GENOMIC DNA]</scope>
    <source>
        <strain evidence="1">W744_W776</strain>
    </source>
</reference>
<accession>A0AAV6UG39</accession>
<dbReference type="Proteomes" id="UP000827092">
    <property type="component" value="Unassembled WGS sequence"/>
</dbReference>
<gene>
    <name evidence="1" type="ORF">JTE90_027484</name>
</gene>
<dbReference type="AlphaFoldDB" id="A0AAV6UG39"/>
<proteinExistence type="predicted"/>
<sequence>MKKRPIRKKEIAFLEQLIAAILTAASNDSPFLNTASMTTDRKITSINLPDFFPIRDNNPPPSNKFPFFTHKNQFAYLPGTSSIVGQFRFCCFHWVPDPIGLPRLPSLPDPDNRVTDD</sequence>
<name>A0AAV6UG39_9ARAC</name>
<keyword evidence="2" id="KW-1185">Reference proteome</keyword>
<evidence type="ECO:0000313" key="2">
    <source>
        <dbReference type="Proteomes" id="UP000827092"/>
    </source>
</evidence>
<comment type="caution">
    <text evidence="1">The sequence shown here is derived from an EMBL/GenBank/DDBJ whole genome shotgun (WGS) entry which is preliminary data.</text>
</comment>
<protein>
    <submittedName>
        <fullName evidence="1">Uncharacterized protein</fullName>
    </submittedName>
</protein>